<sequence>MLRVLPKKTVKEQIEEEIGYLFDEETGYVYELNETACKIWILAKDGLTDEEIIKRMFQEYAVDKAILERDVKDFLEKLMKYRLVEVIR</sequence>
<dbReference type="Proteomes" id="UP000316217">
    <property type="component" value="Unassembled WGS sequence"/>
</dbReference>
<dbReference type="InterPro" id="IPR041881">
    <property type="entry name" value="PqqD_sf"/>
</dbReference>
<proteinExistence type="predicted"/>
<dbReference type="EMBL" id="RCOS01000165">
    <property type="protein sequence ID" value="RSN71935.1"/>
    <property type="molecule type" value="Genomic_DNA"/>
</dbReference>
<dbReference type="EMBL" id="RXII01000082">
    <property type="protein sequence ID" value="RZN60948.1"/>
    <property type="molecule type" value="Genomic_DNA"/>
</dbReference>
<protein>
    <submittedName>
        <fullName evidence="1">PqqD family protein</fullName>
    </submittedName>
</protein>
<comment type="caution">
    <text evidence="1">The sequence shown here is derived from an EMBL/GenBank/DDBJ whole genome shotgun (WGS) entry which is preliminary data.</text>
</comment>
<organism evidence="1 3">
    <name type="scientific">Candidatus Methanodesulfokora washburnensis</name>
    <dbReference type="NCBI Taxonomy" id="2478471"/>
    <lineage>
        <taxon>Archaea</taxon>
        <taxon>Thermoproteota</taxon>
        <taxon>Candidatus Korarchaeia</taxon>
        <taxon>Candidatus Korarchaeia incertae sedis</taxon>
        <taxon>Candidatus Methanodesulfokora</taxon>
    </lineage>
</organism>
<dbReference type="Pfam" id="PF05402">
    <property type="entry name" value="PqqD"/>
    <property type="match status" value="1"/>
</dbReference>
<gene>
    <name evidence="1" type="ORF">D6D85_14845</name>
    <name evidence="2" type="ORF">EF810_05315</name>
</gene>
<dbReference type="Gene3D" id="1.10.10.1150">
    <property type="entry name" value="Coenzyme PQQ synthesis protein D (PqqD)"/>
    <property type="match status" value="1"/>
</dbReference>
<dbReference type="Proteomes" id="UP000277582">
    <property type="component" value="Unassembled WGS sequence"/>
</dbReference>
<evidence type="ECO:0000313" key="4">
    <source>
        <dbReference type="Proteomes" id="UP000316217"/>
    </source>
</evidence>
<evidence type="ECO:0000313" key="3">
    <source>
        <dbReference type="Proteomes" id="UP000277582"/>
    </source>
</evidence>
<evidence type="ECO:0000313" key="2">
    <source>
        <dbReference type="EMBL" id="RZN60948.1"/>
    </source>
</evidence>
<name>A0A3R9PEF0_9CREN</name>
<evidence type="ECO:0000313" key="1">
    <source>
        <dbReference type="EMBL" id="RSN71935.1"/>
    </source>
</evidence>
<reference evidence="2 4" key="2">
    <citation type="journal article" date="2019" name="Nat. Microbiol.">
        <title>Wide diversity of methane and short-chain alkane metabolisms in uncultured archaea.</title>
        <authorList>
            <person name="Borrel G."/>
            <person name="Adam P.S."/>
            <person name="McKay L.J."/>
            <person name="Chen L.X."/>
            <person name="Sierra-Garcia I.N."/>
            <person name="Sieber C.M."/>
            <person name="Letourneur Q."/>
            <person name="Ghozlane A."/>
            <person name="Andersen G.L."/>
            <person name="Li W.J."/>
            <person name="Hallam S.J."/>
            <person name="Muyzer G."/>
            <person name="de Oliveira V.M."/>
            <person name="Inskeep W.P."/>
            <person name="Banfield J.F."/>
            <person name="Gribaldo S."/>
        </authorList>
    </citation>
    <scope>NUCLEOTIDE SEQUENCE [LARGE SCALE GENOMIC DNA]</scope>
    <source>
        <strain evidence="2">NM4</strain>
    </source>
</reference>
<dbReference type="AlphaFoldDB" id="A0A3R9PEF0"/>
<dbReference type="InterPro" id="IPR008792">
    <property type="entry name" value="PQQD"/>
</dbReference>
<dbReference type="RefSeq" id="WP_125672722.1">
    <property type="nucleotide sequence ID" value="NZ_RCOS01000165.1"/>
</dbReference>
<accession>A0A3R9PEF0</accession>
<reference evidence="1 3" key="1">
    <citation type="submission" date="2018-10" db="EMBL/GenBank/DDBJ databases">
        <title>Co-occurring genomic capacity for anaerobic methane metabolism and dissimilatory sulfite reduction discovered in the Korarchaeota.</title>
        <authorList>
            <person name="Mckay L.J."/>
            <person name="Dlakic M."/>
            <person name="Fields M.W."/>
            <person name="Delmont T.O."/>
            <person name="Eren A.M."/>
            <person name="Jay Z.J."/>
            <person name="Klingelsmith K.B."/>
            <person name="Rusch D.B."/>
            <person name="Inskeep W.P."/>
        </authorList>
    </citation>
    <scope>NUCLEOTIDE SEQUENCE [LARGE SCALE GENOMIC DNA]</scope>
    <source>
        <strain evidence="1 3">MDKW</strain>
    </source>
</reference>
<keyword evidence="3" id="KW-1185">Reference proteome</keyword>